<keyword evidence="4" id="KW-1003">Cell membrane</keyword>
<proteinExistence type="inferred from homology"/>
<dbReference type="EMBL" id="AP014648">
    <property type="protein sequence ID" value="BAQ18595.1"/>
    <property type="molecule type" value="Genomic_DNA"/>
</dbReference>
<accession>A0A0A8K6P7</accession>
<comment type="similarity">
    <text evidence="2">Belongs to the TonB family.</text>
</comment>
<keyword evidence="9" id="KW-0472">Membrane</keyword>
<dbReference type="GO" id="GO:0031992">
    <property type="term" value="F:energy transducer activity"/>
    <property type="evidence" value="ECO:0007669"/>
    <property type="project" value="TreeGrafter"/>
</dbReference>
<evidence type="ECO:0000313" key="11">
    <source>
        <dbReference type="EMBL" id="BAQ18595.1"/>
    </source>
</evidence>
<dbReference type="PANTHER" id="PTHR33446">
    <property type="entry name" value="PROTEIN TONB-RELATED"/>
    <property type="match status" value="1"/>
</dbReference>
<evidence type="ECO:0000256" key="4">
    <source>
        <dbReference type="ARBA" id="ARBA00022475"/>
    </source>
</evidence>
<keyword evidence="6" id="KW-0812">Transmembrane</keyword>
<evidence type="ECO:0000313" key="12">
    <source>
        <dbReference type="Proteomes" id="UP000031643"/>
    </source>
</evidence>
<dbReference type="Proteomes" id="UP000031643">
    <property type="component" value="Chromosome"/>
</dbReference>
<protein>
    <recommendedName>
        <fullName evidence="10">TonB C-terminal domain-containing protein</fullName>
    </recommendedName>
</protein>
<keyword evidence="5" id="KW-0997">Cell inner membrane</keyword>
<name>A0A0A8K6P7_9HYPH</name>
<dbReference type="GO" id="GO:0055085">
    <property type="term" value="P:transmembrane transport"/>
    <property type="evidence" value="ECO:0007669"/>
    <property type="project" value="InterPro"/>
</dbReference>
<dbReference type="Gene3D" id="3.30.1150.10">
    <property type="match status" value="1"/>
</dbReference>
<evidence type="ECO:0000256" key="9">
    <source>
        <dbReference type="ARBA" id="ARBA00023136"/>
    </source>
</evidence>
<dbReference type="SUPFAM" id="SSF74653">
    <property type="entry name" value="TolA/TonB C-terminal domain"/>
    <property type="match status" value="1"/>
</dbReference>
<evidence type="ECO:0000256" key="8">
    <source>
        <dbReference type="ARBA" id="ARBA00022989"/>
    </source>
</evidence>
<dbReference type="AlphaFoldDB" id="A0A0A8K6P7"/>
<evidence type="ECO:0000256" key="5">
    <source>
        <dbReference type="ARBA" id="ARBA00022519"/>
    </source>
</evidence>
<organism evidence="11 12">
    <name type="scientific">Methyloceanibacter caenitepidi</name>
    <dbReference type="NCBI Taxonomy" id="1384459"/>
    <lineage>
        <taxon>Bacteria</taxon>
        <taxon>Pseudomonadati</taxon>
        <taxon>Pseudomonadota</taxon>
        <taxon>Alphaproteobacteria</taxon>
        <taxon>Hyphomicrobiales</taxon>
        <taxon>Hyphomicrobiaceae</taxon>
        <taxon>Methyloceanibacter</taxon>
    </lineage>
</organism>
<dbReference type="InterPro" id="IPR006260">
    <property type="entry name" value="TonB/TolA_C"/>
</dbReference>
<dbReference type="InterPro" id="IPR037682">
    <property type="entry name" value="TonB_C"/>
</dbReference>
<dbReference type="GO" id="GO:0015031">
    <property type="term" value="P:protein transport"/>
    <property type="evidence" value="ECO:0007669"/>
    <property type="project" value="UniProtKB-KW"/>
</dbReference>
<keyword evidence="12" id="KW-1185">Reference proteome</keyword>
<keyword evidence="8" id="KW-1133">Transmembrane helix</keyword>
<dbReference type="OrthoDB" id="7932126at2"/>
<dbReference type="KEGG" id="mcg:GL4_3164"/>
<keyword evidence="3" id="KW-0813">Transport</keyword>
<evidence type="ECO:0000256" key="2">
    <source>
        <dbReference type="ARBA" id="ARBA00006555"/>
    </source>
</evidence>
<evidence type="ECO:0000256" key="1">
    <source>
        <dbReference type="ARBA" id="ARBA00004383"/>
    </source>
</evidence>
<comment type="subcellular location">
    <subcellularLocation>
        <location evidence="1">Cell inner membrane</location>
        <topology evidence="1">Single-pass membrane protein</topology>
        <orientation evidence="1">Periplasmic side</orientation>
    </subcellularLocation>
</comment>
<dbReference type="STRING" id="1384459.GL4_3164"/>
<dbReference type="HOGENOM" id="CLU_094543_0_0_5"/>
<dbReference type="InterPro" id="IPR051045">
    <property type="entry name" value="TonB-dependent_transducer"/>
</dbReference>
<evidence type="ECO:0000256" key="7">
    <source>
        <dbReference type="ARBA" id="ARBA00022927"/>
    </source>
</evidence>
<gene>
    <name evidence="11" type="ORF">GL4_3164</name>
</gene>
<dbReference type="PANTHER" id="PTHR33446:SF2">
    <property type="entry name" value="PROTEIN TONB"/>
    <property type="match status" value="1"/>
</dbReference>
<dbReference type="PROSITE" id="PS52015">
    <property type="entry name" value="TONB_CTD"/>
    <property type="match status" value="1"/>
</dbReference>
<sequence length="257" mass="27261">MPLNIIAWLVSLGVHAAFVLALLLPDSGGAAIQEGSGGDIMVVEQGIAIEGIAKLGEDAMSVEAVEAPPVMTAAAQPLEQVEAVEQQEEVPVEDVPEVEPVEDTLLTSEAGPENELIEPVEELVQEEPEPEVKEQPLPQQLASVAQQTVIAMRESSGQELSGGDATAHRAYLGKLRVHLERAKINPRTTRVGTAVVRLTVKSDGELVAHKIVKSSGYKELDKAALDSIASAAPYPSIPAEVGEETISVSVPFRFTVR</sequence>
<dbReference type="NCBIfam" id="TIGR01352">
    <property type="entry name" value="tonB_Cterm"/>
    <property type="match status" value="1"/>
</dbReference>
<evidence type="ECO:0000256" key="6">
    <source>
        <dbReference type="ARBA" id="ARBA00022692"/>
    </source>
</evidence>
<evidence type="ECO:0000259" key="10">
    <source>
        <dbReference type="PROSITE" id="PS52015"/>
    </source>
</evidence>
<dbReference type="RefSeq" id="WP_045368820.1">
    <property type="nucleotide sequence ID" value="NZ_AP014648.1"/>
</dbReference>
<reference evidence="11 12" key="1">
    <citation type="submission" date="2014-09" db="EMBL/GenBank/DDBJ databases">
        <title>Genome sequencing of Methyloceanibacter caenitepidi Gela4.</title>
        <authorList>
            <person name="Takeuchi M."/>
            <person name="Susumu S."/>
            <person name="Kamagata Y."/>
            <person name="Oshima K."/>
            <person name="Hattori M."/>
            <person name="Iwasaki W."/>
        </authorList>
    </citation>
    <scope>NUCLEOTIDE SEQUENCE [LARGE SCALE GENOMIC DNA]</scope>
    <source>
        <strain evidence="11 12">Gela4</strain>
    </source>
</reference>
<feature type="domain" description="TonB C-terminal" evidence="10">
    <location>
        <begin position="166"/>
        <end position="257"/>
    </location>
</feature>
<dbReference type="Pfam" id="PF13103">
    <property type="entry name" value="TonB_2"/>
    <property type="match status" value="1"/>
</dbReference>
<keyword evidence="7" id="KW-0653">Protein transport</keyword>
<dbReference type="GO" id="GO:0098797">
    <property type="term" value="C:plasma membrane protein complex"/>
    <property type="evidence" value="ECO:0007669"/>
    <property type="project" value="TreeGrafter"/>
</dbReference>
<evidence type="ECO:0000256" key="3">
    <source>
        <dbReference type="ARBA" id="ARBA00022448"/>
    </source>
</evidence>